<dbReference type="InterPro" id="IPR022024">
    <property type="entry name" value="DUF3602"/>
</dbReference>
<feature type="transmembrane region" description="Helical" evidence="2">
    <location>
        <begin position="473"/>
        <end position="493"/>
    </location>
</feature>
<keyword evidence="2" id="KW-0812">Transmembrane</keyword>
<evidence type="ECO:0000256" key="2">
    <source>
        <dbReference type="SAM" id="Phobius"/>
    </source>
</evidence>
<accession>A0A124BUS7</accession>
<name>A0A124BUS7_ASPNG</name>
<feature type="compositionally biased region" description="Basic and acidic residues" evidence="1">
    <location>
        <begin position="733"/>
        <end position="761"/>
    </location>
</feature>
<reference evidence="4" key="1">
    <citation type="journal article" date="2016" name="Genome Announc.">
        <title>Draft genome sequence of Aspergillus niger strain An76.</title>
        <authorList>
            <person name="Gong W."/>
            <person name="Cheng Z."/>
            <person name="Zhang H."/>
            <person name="Liu L."/>
            <person name="Gao P."/>
            <person name="Wang L."/>
        </authorList>
    </citation>
    <scope>NUCLEOTIDE SEQUENCE [LARGE SCALE GENOMIC DNA]</scope>
    <source>
        <strain evidence="4">An76</strain>
    </source>
</reference>
<dbReference type="VEuPathDB" id="FungiDB:ASPNIDRAFT2_1182084"/>
<dbReference type="VEuPathDB" id="FungiDB:ATCC64974_18260"/>
<keyword evidence="2" id="KW-1133">Transmembrane helix</keyword>
<evidence type="ECO:0000313" key="3">
    <source>
        <dbReference type="EMBL" id="GAQ33863.1"/>
    </source>
</evidence>
<dbReference type="PaxDb" id="5061-CADANGAP00000611"/>
<evidence type="ECO:0000313" key="4">
    <source>
        <dbReference type="Proteomes" id="UP000068243"/>
    </source>
</evidence>
<dbReference type="Proteomes" id="UP000068243">
    <property type="component" value="Unassembled WGS sequence"/>
</dbReference>
<dbReference type="GO" id="GO:0016757">
    <property type="term" value="F:glycosyltransferase activity"/>
    <property type="evidence" value="ECO:0007669"/>
    <property type="project" value="InterPro"/>
</dbReference>
<feature type="transmembrane region" description="Helical" evidence="2">
    <location>
        <begin position="233"/>
        <end position="253"/>
    </location>
</feature>
<keyword evidence="2" id="KW-0472">Membrane</keyword>
<sequence length="784" mass="88720">MASVTENSAKWTTLIDAPVHAVLLNNVDVRAVKQVDEDDVRIFIVANHMLQVEMQKATRALEEYWGDESFDDDCRDCTKQEVAISFGNGPKLSLTSIFLPNTPRVNTHDPGESAPPDLKSLVPKDWRPNSAQTGAGNYPVAYPLYLLLTMFVTQVLCAGSVGLAKLAILVPTRAVDSRSRKFLHSTKQTNVILSRARNAQYVIGDWDWQGSKVFRKDAASFSKYLNEAECLRLLLSSYAILFFFLIIICHFRSARDPGSFFFQPTEGYRPGYSLQRIHESLEWLSAFNRSDNVPPRPVSHVSPPREKTACVGIVTVKRPLQQDLDTTVASILDTLSPEQRAALTVQVLFALSKPSDHPDYNQTWLSNVVDHVLTYDDVDAPGYIIMNLEKKNNIKKKSLIDYRLGLQACYDMTDAPWIIMLEDDVVAQRNWYEDTMRSVQQVEDWRRHDTIKDWLYLRLFYTEKFLGWNSENWPIYLSWSVLLVSLCASAGMYTRRKIRATQGILTNSFLLVVCFFCVPLLITLFFLAGRVTWYPMQDGVHVMNAHGCCSQALLFNRENVPALLEYFEHMEDVIPTKAVDSVIEMQAGRAELDRLAISPSQMQHVGAVSYKEKKKSWKWEGPYRVKGAHGVWSMGFEQAYEMDMDRLFQMDGNIFSGHNESRTTPKDLVTPTIKQDIFTTGRGGSGNMMHNDPEHPELAREMQDVESPPLRVEEAPHFMGRGGAANAYIPSAEEEKRVREQEEEQLRRVRTQSKDRRKDAETASVAGEGTGAGGGGGEERNPSS</sequence>
<dbReference type="PANTHER" id="PTHR31410">
    <property type="entry name" value="TRANSMEMBRANE PROTEIN 246"/>
    <property type="match status" value="1"/>
</dbReference>
<dbReference type="VEuPathDB" id="FungiDB:M747DRAFT_122911"/>
<evidence type="ECO:0000256" key="1">
    <source>
        <dbReference type="SAM" id="MobiDB-lite"/>
    </source>
</evidence>
<feature type="region of interest" description="Disordered" evidence="1">
    <location>
        <begin position="718"/>
        <end position="784"/>
    </location>
</feature>
<dbReference type="VEuPathDB" id="FungiDB:An01g06350"/>
<feature type="transmembrane region" description="Helical" evidence="2">
    <location>
        <begin position="505"/>
        <end position="528"/>
    </location>
</feature>
<gene>
    <name evidence="3" type="ORF">ABL_00391</name>
</gene>
<feature type="transmembrane region" description="Helical" evidence="2">
    <location>
        <begin position="144"/>
        <end position="170"/>
    </location>
</feature>
<proteinExistence type="predicted"/>
<dbReference type="GO" id="GO:0006506">
    <property type="term" value="P:GPI anchor biosynthetic process"/>
    <property type="evidence" value="ECO:0007669"/>
    <property type="project" value="InterPro"/>
</dbReference>
<feature type="region of interest" description="Disordered" evidence="1">
    <location>
        <begin position="104"/>
        <end position="123"/>
    </location>
</feature>
<dbReference type="AlphaFoldDB" id="A0A124BUS7"/>
<dbReference type="CDD" id="cd22189">
    <property type="entry name" value="PGAP4-like_fungal"/>
    <property type="match status" value="1"/>
</dbReference>
<dbReference type="EMBL" id="BCMY01000001">
    <property type="protein sequence ID" value="GAQ33863.1"/>
    <property type="molecule type" value="Genomic_DNA"/>
</dbReference>
<dbReference type="GO" id="GO:0000139">
    <property type="term" value="C:Golgi membrane"/>
    <property type="evidence" value="ECO:0007669"/>
    <property type="project" value="InterPro"/>
</dbReference>
<dbReference type="Pfam" id="PF12223">
    <property type="entry name" value="DUF3602"/>
    <property type="match status" value="1"/>
</dbReference>
<organism evidence="3 4">
    <name type="scientific">Aspergillus niger</name>
    <dbReference type="NCBI Taxonomy" id="5061"/>
    <lineage>
        <taxon>Eukaryota</taxon>
        <taxon>Fungi</taxon>
        <taxon>Dikarya</taxon>
        <taxon>Ascomycota</taxon>
        <taxon>Pezizomycotina</taxon>
        <taxon>Eurotiomycetes</taxon>
        <taxon>Eurotiomycetidae</taxon>
        <taxon>Eurotiales</taxon>
        <taxon>Aspergillaceae</taxon>
        <taxon>Aspergillus</taxon>
        <taxon>Aspergillus subgen. Circumdati</taxon>
    </lineage>
</organism>
<protein>
    <submittedName>
        <fullName evidence="3">Integral membrane protein</fullName>
    </submittedName>
</protein>
<dbReference type="OrthoDB" id="2016523at2759"/>
<comment type="caution">
    <text evidence="3">The sequence shown here is derived from an EMBL/GenBank/DDBJ whole genome shotgun (WGS) entry which is preliminary data.</text>
</comment>
<dbReference type="PANTHER" id="PTHR31410:SF1">
    <property type="entry name" value="POST-GPI ATTACHMENT TO PROTEINS FACTOR 4"/>
    <property type="match status" value="1"/>
</dbReference>
<dbReference type="InterPro" id="IPR029675">
    <property type="entry name" value="PGAP4"/>
</dbReference>